<name>A0ABU0J4Q5_9HYPH</name>
<gene>
    <name evidence="1" type="ORF">QO011_002230</name>
</gene>
<sequence length="549" mass="60072">MTAAGPPEAALRPPSVVMRLDRLGTMHRTRLSFSLSLLRRMGREGWRFARPVWAIGPDGFGHAVYTVETPANRYSLVAFSRDLAPDLRTDRVIAEAWDTSYVLYDGVPDAAEIARLAHEVPLQEAGRFAARDLILSRANKSVRLFDAVVAALAAGGQPAAAMLDEVGYLMRTTAVYGNGKFGIADRDVLADRRDLSGPFSAEMLTVWLIRAFTVDLAEHCAAVRASGAARLAPALRRLLGVGNATGLGMAPFLVRHPMLLHRWILARERALARVRAAPVSDAAWQAFCGLLRQARAAVVAWRTQDEIQAARIAALARDLAGLAAEADGTPPPARSWDALHRFAEAHCDLEAQEYLVALLIEPHGPLVDDLAEEMGAEEWRGHGLDGTMTCAGLGALIERDYGWALAPPGQGAEARFWYVSEEKLEPRLGERGIEPGAERELPLTFARDARALHQALAGEPGARPVGDFVAARPAWRHMAQRVQLVAHHPYAEIRDNLVDIGMRPIDLLRCKLSFFGATRFDPRSDRWLRITLFQGAPFPDDPTDMAAEA</sequence>
<dbReference type="RefSeq" id="WP_307271611.1">
    <property type="nucleotide sequence ID" value="NZ_JAUSVX010000003.1"/>
</dbReference>
<accession>A0ABU0J4Q5</accession>
<proteinExistence type="predicted"/>
<evidence type="ECO:0000313" key="1">
    <source>
        <dbReference type="EMBL" id="MDQ0469219.1"/>
    </source>
</evidence>
<dbReference type="Proteomes" id="UP001242480">
    <property type="component" value="Unassembled WGS sequence"/>
</dbReference>
<organism evidence="1 2">
    <name type="scientific">Labrys wisconsinensis</name>
    <dbReference type="NCBI Taxonomy" id="425677"/>
    <lineage>
        <taxon>Bacteria</taxon>
        <taxon>Pseudomonadati</taxon>
        <taxon>Pseudomonadota</taxon>
        <taxon>Alphaproteobacteria</taxon>
        <taxon>Hyphomicrobiales</taxon>
        <taxon>Xanthobacteraceae</taxon>
        <taxon>Labrys</taxon>
    </lineage>
</organism>
<reference evidence="1 2" key="1">
    <citation type="submission" date="2023-07" db="EMBL/GenBank/DDBJ databases">
        <title>Genomic Encyclopedia of Type Strains, Phase IV (KMG-IV): sequencing the most valuable type-strain genomes for metagenomic binning, comparative biology and taxonomic classification.</title>
        <authorList>
            <person name="Goeker M."/>
        </authorList>
    </citation>
    <scope>NUCLEOTIDE SEQUENCE [LARGE SCALE GENOMIC DNA]</scope>
    <source>
        <strain evidence="1 2">DSM 19619</strain>
    </source>
</reference>
<evidence type="ECO:0000313" key="2">
    <source>
        <dbReference type="Proteomes" id="UP001242480"/>
    </source>
</evidence>
<keyword evidence="2" id="KW-1185">Reference proteome</keyword>
<dbReference type="EMBL" id="JAUSVX010000003">
    <property type="protein sequence ID" value="MDQ0469219.1"/>
    <property type="molecule type" value="Genomic_DNA"/>
</dbReference>
<comment type="caution">
    <text evidence="1">The sequence shown here is derived from an EMBL/GenBank/DDBJ whole genome shotgun (WGS) entry which is preliminary data.</text>
</comment>
<protein>
    <submittedName>
        <fullName evidence="1">Uncharacterized protein</fullName>
    </submittedName>
</protein>